<evidence type="ECO:0000256" key="4">
    <source>
        <dbReference type="ARBA" id="ARBA00013035"/>
    </source>
</evidence>
<keyword evidence="17" id="KW-1185">Reference proteome</keyword>
<evidence type="ECO:0000256" key="12">
    <source>
        <dbReference type="ARBA" id="ARBA00023016"/>
    </source>
</evidence>
<evidence type="ECO:0000256" key="8">
    <source>
        <dbReference type="ARBA" id="ARBA00022737"/>
    </source>
</evidence>
<sequence length="496" mass="50352">MFNPKSRRNAAFAALLLAGTALGGLGATLVPAAAQNQTTAAAPIMPQAGPALPGFADMVARVRPAVVTITSTERVQAEQASSPFPEGSEQDRTFRQFFGGRQQQQEAPRAAKALGSGFLVDAEGHVVTNNHVVEGATKVVVTLEDGRELDARVVGRDPRTDVAVLKVDAGKPLPFLALGDSDKARPGDWVVAVGNPFGLGGTVTAGILSARGRDIGAGPYDDFLQVDAPINRGNSGGPLFGLDGTVLGVNTAIFSPSGGSVGIGFAIPSNVVKQVVAELEAHGHMERGYIGLVSQPVTPEMAAALNLSQQKGALVAELEPGAPAAKAGLKPGDVITAVNGDAVSDPRGLARQVAALRPGTEATLAVRRDGGEQSLRLTTATLPDKAAEAAPQSTAKEQGRLGLALAPINPAARESLGLAGDVQGAVIAAVRPGSPASEAGLKAGDVVQSVGNRAVTSPQEAVQAIQSQGGTGDTHRAVALRILRDGHSLFVAVPTA</sequence>
<keyword evidence="9" id="KW-0574">Periplasm</keyword>
<dbReference type="CDD" id="cd10839">
    <property type="entry name" value="cpPDZ1_DegP-like"/>
    <property type="match status" value="1"/>
</dbReference>
<evidence type="ECO:0000256" key="14">
    <source>
        <dbReference type="SAM" id="SignalP"/>
    </source>
</evidence>
<dbReference type="SMART" id="SM00228">
    <property type="entry name" value="PDZ"/>
    <property type="match status" value="2"/>
</dbReference>
<keyword evidence="10" id="KW-0378">Hydrolase</keyword>
<dbReference type="RefSeq" id="WP_207415168.1">
    <property type="nucleotide sequence ID" value="NZ_CP061179.1"/>
</dbReference>
<evidence type="ECO:0000256" key="3">
    <source>
        <dbReference type="ARBA" id="ARBA00010541"/>
    </source>
</evidence>
<comment type="caution">
    <text evidence="16">The sequence shown here is derived from an EMBL/GenBank/DDBJ whole genome shotgun (WGS) entry which is preliminary data.</text>
</comment>
<dbReference type="EC" id="3.4.21.107" evidence="4"/>
<feature type="domain" description="PDZ" evidence="15">
    <location>
        <begin position="274"/>
        <end position="345"/>
    </location>
</feature>
<name>A0ABS3KMF5_9PROT</name>
<evidence type="ECO:0000259" key="15">
    <source>
        <dbReference type="PROSITE" id="PS50106"/>
    </source>
</evidence>
<keyword evidence="6" id="KW-0645">Protease</keyword>
<comment type="similarity">
    <text evidence="3">Belongs to the peptidase S1C family.</text>
</comment>
<dbReference type="Proteomes" id="UP001518989">
    <property type="component" value="Unassembled WGS sequence"/>
</dbReference>
<comment type="subcellular location">
    <subcellularLocation>
        <location evidence="2">Periplasm</location>
    </subcellularLocation>
</comment>
<evidence type="ECO:0000256" key="7">
    <source>
        <dbReference type="ARBA" id="ARBA00022729"/>
    </source>
</evidence>
<dbReference type="InterPro" id="IPR041489">
    <property type="entry name" value="PDZ_6"/>
</dbReference>
<dbReference type="PANTHER" id="PTHR22939:SF130">
    <property type="entry name" value="PERIPLASMIC SERINE ENDOPROTEASE DEGP-LIKE-RELATED"/>
    <property type="match status" value="1"/>
</dbReference>
<evidence type="ECO:0000256" key="6">
    <source>
        <dbReference type="ARBA" id="ARBA00022670"/>
    </source>
</evidence>
<dbReference type="PROSITE" id="PS50106">
    <property type="entry name" value="PDZ"/>
    <property type="match status" value="2"/>
</dbReference>
<feature type="chain" id="PRO_5046777906" description="Probable periplasmic serine endoprotease DegP-like" evidence="14">
    <location>
        <begin position="24"/>
        <end position="496"/>
    </location>
</feature>
<dbReference type="InterPro" id="IPR011782">
    <property type="entry name" value="Pept_S1C_Do"/>
</dbReference>
<dbReference type="InterPro" id="IPR009003">
    <property type="entry name" value="Peptidase_S1_PA"/>
</dbReference>
<dbReference type="SUPFAM" id="SSF50156">
    <property type="entry name" value="PDZ domain-like"/>
    <property type="match status" value="2"/>
</dbReference>
<evidence type="ECO:0000256" key="2">
    <source>
        <dbReference type="ARBA" id="ARBA00004418"/>
    </source>
</evidence>
<keyword evidence="11" id="KW-0720">Serine protease</keyword>
<evidence type="ECO:0000256" key="10">
    <source>
        <dbReference type="ARBA" id="ARBA00022801"/>
    </source>
</evidence>
<feature type="signal peptide" evidence="14">
    <location>
        <begin position="1"/>
        <end position="23"/>
    </location>
</feature>
<evidence type="ECO:0000256" key="5">
    <source>
        <dbReference type="ARBA" id="ARBA00013958"/>
    </source>
</evidence>
<dbReference type="NCBIfam" id="TIGR02037">
    <property type="entry name" value="degP_htrA_DO"/>
    <property type="match status" value="1"/>
</dbReference>
<accession>A0ABS3KMF5</accession>
<dbReference type="Pfam" id="PF13180">
    <property type="entry name" value="PDZ_2"/>
    <property type="match status" value="1"/>
</dbReference>
<dbReference type="Pfam" id="PF13365">
    <property type="entry name" value="Trypsin_2"/>
    <property type="match status" value="1"/>
</dbReference>
<dbReference type="PANTHER" id="PTHR22939">
    <property type="entry name" value="SERINE PROTEASE FAMILY S1C HTRA-RELATED"/>
    <property type="match status" value="1"/>
</dbReference>
<keyword evidence="12" id="KW-0346">Stress response</keyword>
<reference evidence="16 17" key="1">
    <citation type="submission" date="2020-09" db="EMBL/GenBank/DDBJ databases">
        <title>Roseomonas.</title>
        <authorList>
            <person name="Zhu W."/>
        </authorList>
    </citation>
    <scope>NUCLEOTIDE SEQUENCE [LARGE SCALE GENOMIC DNA]</scope>
    <source>
        <strain evidence="16 17">573</strain>
    </source>
</reference>
<evidence type="ECO:0000256" key="13">
    <source>
        <dbReference type="ARBA" id="ARBA00032850"/>
    </source>
</evidence>
<dbReference type="PRINTS" id="PR00834">
    <property type="entry name" value="PROTEASES2C"/>
</dbReference>
<dbReference type="InterPro" id="IPR001478">
    <property type="entry name" value="PDZ"/>
</dbReference>
<evidence type="ECO:0000313" key="16">
    <source>
        <dbReference type="EMBL" id="MBO1077763.1"/>
    </source>
</evidence>
<dbReference type="Gene3D" id="2.40.10.120">
    <property type="match status" value="1"/>
</dbReference>
<evidence type="ECO:0000256" key="9">
    <source>
        <dbReference type="ARBA" id="ARBA00022764"/>
    </source>
</evidence>
<evidence type="ECO:0000256" key="11">
    <source>
        <dbReference type="ARBA" id="ARBA00022825"/>
    </source>
</evidence>
<feature type="domain" description="PDZ" evidence="15">
    <location>
        <begin position="397"/>
        <end position="470"/>
    </location>
</feature>
<protein>
    <recommendedName>
        <fullName evidence="5">Probable periplasmic serine endoprotease DegP-like</fullName>
        <ecNumber evidence="4">3.4.21.107</ecNumber>
    </recommendedName>
    <alternativeName>
        <fullName evidence="13">Protease Do</fullName>
    </alternativeName>
</protein>
<proteinExistence type="inferred from homology"/>
<keyword evidence="8" id="KW-0677">Repeat</keyword>
<evidence type="ECO:0000256" key="1">
    <source>
        <dbReference type="ARBA" id="ARBA00001772"/>
    </source>
</evidence>
<organism evidence="16 17">
    <name type="scientific">Roseomonas haemaphysalidis</name>
    <dbReference type="NCBI Taxonomy" id="2768162"/>
    <lineage>
        <taxon>Bacteria</taxon>
        <taxon>Pseudomonadati</taxon>
        <taxon>Pseudomonadota</taxon>
        <taxon>Alphaproteobacteria</taxon>
        <taxon>Acetobacterales</taxon>
        <taxon>Roseomonadaceae</taxon>
        <taxon>Roseomonas</taxon>
    </lineage>
</organism>
<dbReference type="SUPFAM" id="SSF50494">
    <property type="entry name" value="Trypsin-like serine proteases"/>
    <property type="match status" value="1"/>
</dbReference>
<dbReference type="Pfam" id="PF17820">
    <property type="entry name" value="PDZ_6"/>
    <property type="match status" value="1"/>
</dbReference>
<dbReference type="InterPro" id="IPR036034">
    <property type="entry name" value="PDZ_sf"/>
</dbReference>
<dbReference type="Gene3D" id="2.30.42.10">
    <property type="match status" value="2"/>
</dbReference>
<comment type="catalytic activity">
    <reaction evidence="1">
        <text>Acts on substrates that are at least partially unfolded. The cleavage site P1 residue is normally between a pair of hydrophobic residues, such as Val-|-Val.</text>
        <dbReference type="EC" id="3.4.21.107"/>
    </reaction>
</comment>
<dbReference type="EMBL" id="JACTNG010000001">
    <property type="protein sequence ID" value="MBO1077763.1"/>
    <property type="molecule type" value="Genomic_DNA"/>
</dbReference>
<dbReference type="InterPro" id="IPR001940">
    <property type="entry name" value="Peptidase_S1C"/>
</dbReference>
<keyword evidence="7 14" id="KW-0732">Signal</keyword>
<evidence type="ECO:0000313" key="17">
    <source>
        <dbReference type="Proteomes" id="UP001518989"/>
    </source>
</evidence>
<gene>
    <name evidence="16" type="ORF">IAI61_01880</name>
</gene>